<sequence>MSQISAEQIRRHSSPSDAWLVVEGGVYDVTSYLDSHPDGKAMLLKDAGKDATIAFKAAHTTSALSQLPQHAYKVLEAQQRQSEKVASARRRLPRLKDITNLDDMEIAALTVLPPLASAFYARGSDTEASLQANRLAFSRYYFNPRVLRRVDTVDTSVTLLGKQYPLPIMGSAVGNTHMAGPDCDWHLTKGLAQCKLPHMRDHATSTKLVRKAVKEGVHAVFVTVDVAQIGNQAAVVDKDGLEENGISARGSAATSTAGMDRDLNWNDLAWINEAAGGKPVILKGIQSLQDVFLAVEAGVQGIVLSNHGGRQLDYTLPPMDLLYDLRQRHPHVLDRIDVFIDGGIRHGTDILKALCLSAKAVSLGRPLVFAEAAYRHLGVVKTIRILEEEILTGMRLLGASGIVDLKPEMVERVDFYGPTIASHVAAKHLSGRL</sequence>
<keyword evidence="2" id="KW-0560">Oxidoreductase</keyword>
<dbReference type="PANTHER" id="PTHR10578">
    <property type="entry name" value="S -2-HYDROXY-ACID OXIDASE-RELATED"/>
    <property type="match status" value="1"/>
</dbReference>
<dbReference type="InterPro" id="IPR008259">
    <property type="entry name" value="FMN_hydac_DH_AS"/>
</dbReference>
<dbReference type="Gene3D" id="3.10.120.10">
    <property type="entry name" value="Cytochrome b5-like heme/steroid binding domain"/>
    <property type="match status" value="1"/>
</dbReference>
<proteinExistence type="predicted"/>
<dbReference type="EMBL" id="ULHB01000157">
    <property type="protein sequence ID" value="SYW83741.1"/>
    <property type="molecule type" value="Genomic_DNA"/>
</dbReference>
<evidence type="ECO:0000256" key="1">
    <source>
        <dbReference type="ARBA" id="ARBA00001917"/>
    </source>
</evidence>
<dbReference type="InterPro" id="IPR013785">
    <property type="entry name" value="Aldolase_TIM"/>
</dbReference>
<dbReference type="InterPro" id="IPR001199">
    <property type="entry name" value="Cyt_B5-like_heme/steroid-bd"/>
</dbReference>
<feature type="domain" description="FMN hydroxy acid dehydrogenase" evidence="4">
    <location>
        <begin position="93"/>
        <end position="415"/>
    </location>
</feature>
<dbReference type="PANTHER" id="PTHR10578:SF101">
    <property type="entry name" value="L-LACTATE DEHYDROGENASE (CYTOCHROME B2)"/>
    <property type="match status" value="1"/>
</dbReference>
<dbReference type="SUPFAM" id="SSF55856">
    <property type="entry name" value="Cytochrome b5-like heme/steroid binding domain"/>
    <property type="match status" value="1"/>
</dbReference>
<dbReference type="SMART" id="SM01117">
    <property type="entry name" value="Cyt-b5"/>
    <property type="match status" value="1"/>
</dbReference>
<dbReference type="SUPFAM" id="SSF51395">
    <property type="entry name" value="FMN-linked oxidoreductases"/>
    <property type="match status" value="1"/>
</dbReference>
<dbReference type="Proteomes" id="UP000658997">
    <property type="component" value="Unassembled WGS sequence"/>
</dbReference>
<dbReference type="GO" id="GO:0016491">
    <property type="term" value="F:oxidoreductase activity"/>
    <property type="evidence" value="ECO:0007669"/>
    <property type="project" value="UniProtKB-KW"/>
</dbReference>
<organism evidence="5 6">
    <name type="scientific">Ustilago bromivora</name>
    <dbReference type="NCBI Taxonomy" id="307758"/>
    <lineage>
        <taxon>Eukaryota</taxon>
        <taxon>Fungi</taxon>
        <taxon>Dikarya</taxon>
        <taxon>Basidiomycota</taxon>
        <taxon>Ustilaginomycotina</taxon>
        <taxon>Ustilaginomycetes</taxon>
        <taxon>Ustilaginales</taxon>
        <taxon>Ustilaginaceae</taxon>
        <taxon>Ustilago</taxon>
    </lineage>
</organism>
<dbReference type="InterPro" id="IPR000262">
    <property type="entry name" value="FMN-dep_DH"/>
</dbReference>
<dbReference type="InterPro" id="IPR036400">
    <property type="entry name" value="Cyt_B5-like_heme/steroid_sf"/>
</dbReference>
<feature type="domain" description="Cytochrome b5 heme-binding" evidence="3">
    <location>
        <begin position="1"/>
        <end position="78"/>
    </location>
</feature>
<protein>
    <submittedName>
        <fullName evidence="5">Related to CYB2 - L-lactate dehydrogenase (Cytochrome b2)</fullName>
    </submittedName>
</protein>
<dbReference type="Pfam" id="PF01070">
    <property type="entry name" value="FMN_dh"/>
    <property type="match status" value="1"/>
</dbReference>
<evidence type="ECO:0000256" key="2">
    <source>
        <dbReference type="ARBA" id="ARBA00023002"/>
    </source>
</evidence>
<dbReference type="Pfam" id="PF00173">
    <property type="entry name" value="Cyt-b5"/>
    <property type="match status" value="1"/>
</dbReference>
<dbReference type="PROSITE" id="PS00557">
    <property type="entry name" value="FMN_HYDROXY_ACID_DH_1"/>
    <property type="match status" value="1"/>
</dbReference>
<comment type="cofactor">
    <cofactor evidence="1">
        <name>FMN</name>
        <dbReference type="ChEBI" id="CHEBI:58210"/>
    </cofactor>
</comment>
<reference evidence="5" key="1">
    <citation type="submission" date="2018-08" db="EMBL/GenBank/DDBJ databases">
        <authorList>
            <person name="Guldener U."/>
        </authorList>
    </citation>
    <scope>NUCLEOTIDE SEQUENCE</scope>
    <source>
        <strain evidence="5">UB2</strain>
    </source>
</reference>
<evidence type="ECO:0000259" key="3">
    <source>
        <dbReference type="PROSITE" id="PS50255"/>
    </source>
</evidence>
<comment type="caution">
    <text evidence="5">The sequence shown here is derived from an EMBL/GenBank/DDBJ whole genome shotgun (WGS) entry which is preliminary data.</text>
</comment>
<evidence type="ECO:0000313" key="6">
    <source>
        <dbReference type="Proteomes" id="UP000658997"/>
    </source>
</evidence>
<dbReference type="AlphaFoldDB" id="A0A8H8QRA1"/>
<keyword evidence="6" id="KW-1185">Reference proteome</keyword>
<evidence type="ECO:0000259" key="4">
    <source>
        <dbReference type="PROSITE" id="PS51349"/>
    </source>
</evidence>
<dbReference type="Gene3D" id="3.20.20.70">
    <property type="entry name" value="Aldolase class I"/>
    <property type="match status" value="2"/>
</dbReference>
<dbReference type="InterPro" id="IPR037396">
    <property type="entry name" value="FMN_HAD"/>
</dbReference>
<accession>A0A8H8QRA1</accession>
<dbReference type="PROSITE" id="PS51349">
    <property type="entry name" value="FMN_HYDROXY_ACID_DH_2"/>
    <property type="match status" value="1"/>
</dbReference>
<dbReference type="PROSITE" id="PS50255">
    <property type="entry name" value="CYTOCHROME_B5_2"/>
    <property type="match status" value="1"/>
</dbReference>
<name>A0A8H8QRA1_9BASI</name>
<evidence type="ECO:0000313" key="5">
    <source>
        <dbReference type="EMBL" id="SYW83741.1"/>
    </source>
</evidence>
<gene>
    <name evidence="5" type="ORF">UBRO2_05297</name>
</gene>